<keyword evidence="3" id="KW-1185">Reference proteome</keyword>
<comment type="caution">
    <text evidence="2">The sequence shown here is derived from an EMBL/GenBank/DDBJ whole genome shotgun (WGS) entry which is preliminary data.</text>
</comment>
<evidence type="ECO:0000313" key="3">
    <source>
        <dbReference type="Proteomes" id="UP000441925"/>
    </source>
</evidence>
<protein>
    <recommendedName>
        <fullName evidence="4">Alpha/beta hydrolase</fullName>
    </recommendedName>
</protein>
<evidence type="ECO:0000256" key="1">
    <source>
        <dbReference type="SAM" id="Coils"/>
    </source>
</evidence>
<organism evidence="2 3">
    <name type="scientific">Anaerococcus porci</name>
    <dbReference type="NCBI Taxonomy" id="2652269"/>
    <lineage>
        <taxon>Bacteria</taxon>
        <taxon>Bacillati</taxon>
        <taxon>Bacillota</taxon>
        <taxon>Tissierellia</taxon>
        <taxon>Tissierellales</taxon>
        <taxon>Peptoniphilaceae</taxon>
        <taxon>Anaerococcus</taxon>
    </lineage>
</organism>
<dbReference type="EMBL" id="VULQ01000014">
    <property type="protein sequence ID" value="MSS78575.1"/>
    <property type="molecule type" value="Genomic_DNA"/>
</dbReference>
<dbReference type="Gene3D" id="3.40.50.1820">
    <property type="entry name" value="alpha/beta hydrolase"/>
    <property type="match status" value="1"/>
</dbReference>
<dbReference type="RefSeq" id="WP_154541787.1">
    <property type="nucleotide sequence ID" value="NZ_VULQ01000014.1"/>
</dbReference>
<feature type="coiled-coil region" evidence="1">
    <location>
        <begin position="35"/>
        <end position="62"/>
    </location>
</feature>
<reference evidence="2 3" key="1">
    <citation type="submission" date="2019-08" db="EMBL/GenBank/DDBJ databases">
        <title>In-depth cultivation of the pig gut microbiome towards novel bacterial diversity and tailored functional studies.</title>
        <authorList>
            <person name="Wylensek D."/>
            <person name="Hitch T.C.A."/>
            <person name="Clavel T."/>
        </authorList>
    </citation>
    <scope>NUCLEOTIDE SEQUENCE [LARGE SCALE GENOMIC DNA]</scope>
    <source>
        <strain evidence="2 3">WCA-380-WT-2B</strain>
    </source>
</reference>
<proteinExistence type="predicted"/>
<keyword evidence="1" id="KW-0175">Coiled coil</keyword>
<name>A0A6N7VGL6_9FIRM</name>
<evidence type="ECO:0008006" key="4">
    <source>
        <dbReference type="Google" id="ProtNLM"/>
    </source>
</evidence>
<sequence length="218" mass="25894">MKETIILVCGAFHYEWCWNEHFIPYFKEKGYNLHVHALSKEAKNLKDSMKILRENIKKIDTEFIFITHSMGNLFINEFLKTYKDCVPKSMVFLMPFPIENRIKNLFFTNKNYIKLTREEFFFSGRVNNAKKYIDKMNKEPLSIRMLPVIYSSIKKIEFNVPILTIYSKNDNCLLGESVIESAKLYKSKIVVLDDVCHDCMLDPEWKLVADLTREFIYN</sequence>
<dbReference type="Proteomes" id="UP000441925">
    <property type="component" value="Unassembled WGS sequence"/>
</dbReference>
<accession>A0A6N7VGL6</accession>
<evidence type="ECO:0000313" key="2">
    <source>
        <dbReference type="EMBL" id="MSS78575.1"/>
    </source>
</evidence>
<dbReference type="SUPFAM" id="SSF53474">
    <property type="entry name" value="alpha/beta-Hydrolases"/>
    <property type="match status" value="1"/>
</dbReference>
<gene>
    <name evidence="2" type="ORF">FYJ26_09300</name>
</gene>
<dbReference type="InterPro" id="IPR029058">
    <property type="entry name" value="AB_hydrolase_fold"/>
</dbReference>
<dbReference type="AlphaFoldDB" id="A0A6N7VGL6"/>